<comment type="caution">
    <text evidence="1">The sequence shown here is derived from an EMBL/GenBank/DDBJ whole genome shotgun (WGS) entry which is preliminary data.</text>
</comment>
<dbReference type="Proteomes" id="UP001211907">
    <property type="component" value="Unassembled WGS sequence"/>
</dbReference>
<protein>
    <submittedName>
        <fullName evidence="1">Uncharacterized protein</fullName>
    </submittedName>
</protein>
<evidence type="ECO:0000313" key="1">
    <source>
        <dbReference type="EMBL" id="KAJ3131359.1"/>
    </source>
</evidence>
<gene>
    <name evidence="1" type="ORF">HK100_006480</name>
</gene>
<dbReference type="EMBL" id="JADGJH010000300">
    <property type="protein sequence ID" value="KAJ3131359.1"/>
    <property type="molecule type" value="Genomic_DNA"/>
</dbReference>
<sequence length="60" mass="6516">MSTQYAGAHIPSRPGVFFKGSNEPLSFKRVVNCSASAGTYVSSVDKRAYDTTIPAEFDQK</sequence>
<dbReference type="AlphaFoldDB" id="A0AAD5T5E7"/>
<evidence type="ECO:0000313" key="2">
    <source>
        <dbReference type="Proteomes" id="UP001211907"/>
    </source>
</evidence>
<reference evidence="1" key="1">
    <citation type="submission" date="2020-05" db="EMBL/GenBank/DDBJ databases">
        <title>Phylogenomic resolution of chytrid fungi.</title>
        <authorList>
            <person name="Stajich J.E."/>
            <person name="Amses K."/>
            <person name="Simmons R."/>
            <person name="Seto K."/>
            <person name="Myers J."/>
            <person name="Bonds A."/>
            <person name="Quandt C.A."/>
            <person name="Barry K."/>
            <person name="Liu P."/>
            <person name="Grigoriev I."/>
            <person name="Longcore J.E."/>
            <person name="James T.Y."/>
        </authorList>
    </citation>
    <scope>NUCLEOTIDE SEQUENCE</scope>
    <source>
        <strain evidence="1">JEL0513</strain>
    </source>
</reference>
<proteinExistence type="predicted"/>
<keyword evidence="2" id="KW-1185">Reference proteome</keyword>
<accession>A0AAD5T5E7</accession>
<organism evidence="1 2">
    <name type="scientific">Physocladia obscura</name>
    <dbReference type="NCBI Taxonomy" id="109957"/>
    <lineage>
        <taxon>Eukaryota</taxon>
        <taxon>Fungi</taxon>
        <taxon>Fungi incertae sedis</taxon>
        <taxon>Chytridiomycota</taxon>
        <taxon>Chytridiomycota incertae sedis</taxon>
        <taxon>Chytridiomycetes</taxon>
        <taxon>Chytridiales</taxon>
        <taxon>Chytriomycetaceae</taxon>
        <taxon>Physocladia</taxon>
    </lineage>
</organism>
<name>A0AAD5T5E7_9FUNG</name>